<keyword evidence="4" id="KW-1133">Transmembrane helix</keyword>
<dbReference type="PANTHER" id="PTHR36477:SF2">
    <property type="entry name" value="TRANSMEMBRANE PROTEIN 225B"/>
    <property type="match status" value="1"/>
</dbReference>
<protein>
    <recommendedName>
        <fullName evidence="5">Transmembrane protein 225 domain-containing protein</fullName>
    </recommendedName>
</protein>
<feature type="domain" description="Transmembrane protein 225" evidence="5">
    <location>
        <begin position="14"/>
        <end position="168"/>
    </location>
</feature>
<feature type="transmembrane region" description="Helical" evidence="4">
    <location>
        <begin position="148"/>
        <end position="177"/>
    </location>
</feature>
<evidence type="ECO:0000313" key="7">
    <source>
        <dbReference type="Proteomes" id="UP000558488"/>
    </source>
</evidence>
<keyword evidence="7" id="KW-1185">Reference proteome</keyword>
<evidence type="ECO:0000259" key="5">
    <source>
        <dbReference type="Pfam" id="PF25452"/>
    </source>
</evidence>
<dbReference type="Proteomes" id="UP000558488">
    <property type="component" value="Unassembled WGS sequence"/>
</dbReference>
<proteinExistence type="predicted"/>
<dbReference type="EMBL" id="JACAGB010000024">
    <property type="protein sequence ID" value="KAF6304765.1"/>
    <property type="molecule type" value="Genomic_DNA"/>
</dbReference>
<evidence type="ECO:0000256" key="1">
    <source>
        <dbReference type="ARBA" id="ARBA00004141"/>
    </source>
</evidence>
<reference evidence="6 7" key="1">
    <citation type="journal article" date="2020" name="Nature">
        <title>Six reference-quality genomes reveal evolution of bat adaptations.</title>
        <authorList>
            <person name="Jebb D."/>
            <person name="Huang Z."/>
            <person name="Pippel M."/>
            <person name="Hughes G.M."/>
            <person name="Lavrichenko K."/>
            <person name="Devanna P."/>
            <person name="Winkler S."/>
            <person name="Jermiin L.S."/>
            <person name="Skirmuntt E.C."/>
            <person name="Katzourakis A."/>
            <person name="Burkitt-Gray L."/>
            <person name="Ray D.A."/>
            <person name="Sullivan K.A.M."/>
            <person name="Roscito J.G."/>
            <person name="Kirilenko B.M."/>
            <person name="Davalos L.M."/>
            <person name="Corthals A.P."/>
            <person name="Power M.L."/>
            <person name="Jones G."/>
            <person name="Ransome R.D."/>
            <person name="Dechmann D.K.N."/>
            <person name="Locatelli A.G."/>
            <person name="Puechmaille S.J."/>
            <person name="Fedrigo O."/>
            <person name="Jarvis E.D."/>
            <person name="Hiller M."/>
            <person name="Vernes S.C."/>
            <person name="Myers E.W."/>
            <person name="Teeling E.C."/>
        </authorList>
    </citation>
    <scope>NUCLEOTIDE SEQUENCE [LARGE SCALE GENOMIC DNA]</scope>
    <source>
        <strain evidence="6">MPipKuh1</strain>
        <tissue evidence="6">Flight muscle</tissue>
    </source>
</reference>
<dbReference type="OrthoDB" id="9798036at2759"/>
<name>A0A7J7TVX8_PIPKU</name>
<evidence type="ECO:0000256" key="4">
    <source>
        <dbReference type="SAM" id="Phobius"/>
    </source>
</evidence>
<dbReference type="AlphaFoldDB" id="A0A7J7TVX8"/>
<dbReference type="PANTHER" id="PTHR36477">
    <property type="entry name" value="TRANSMEMBRANE PROTEIN 225"/>
    <property type="match status" value="1"/>
</dbReference>
<sequence length="233" mass="26653">MKCGITKPYRILVLICTVTAMALLWWAFSLSTWAKVDIANGRQVLFSALFATCSQEVKCWVPPPRSYSFIFGRIFMISALLLSFFLNITLMAFPQSLPDTWKQYFVFTITCFVIGVCVFLALLLHTLYIWRVTDIFKEAKVTLLYPYFILSVSIMLFFLSGILCFVSAHHCWFWCVLQRPIQVEPMQTPMASHCPVTDSENKLSADSYPTLRGNRGNCLSSLHFKTSQLHALV</sequence>
<comment type="caution">
    <text evidence="6">The sequence shown here is derived from an EMBL/GenBank/DDBJ whole genome shotgun (WGS) entry which is preliminary data.</text>
</comment>
<feature type="transmembrane region" description="Helical" evidence="4">
    <location>
        <begin position="70"/>
        <end position="93"/>
    </location>
</feature>
<dbReference type="InterPro" id="IPR057351">
    <property type="entry name" value="TM225_dom"/>
</dbReference>
<evidence type="ECO:0000256" key="2">
    <source>
        <dbReference type="ARBA" id="ARBA00022692"/>
    </source>
</evidence>
<comment type="subcellular location">
    <subcellularLocation>
        <location evidence="1">Membrane</location>
        <topology evidence="1">Multi-pass membrane protein</topology>
    </subcellularLocation>
</comment>
<feature type="transmembrane region" description="Helical" evidence="4">
    <location>
        <begin position="105"/>
        <end position="128"/>
    </location>
</feature>
<keyword evidence="2 4" id="KW-0812">Transmembrane</keyword>
<gene>
    <name evidence="6" type="ORF">mPipKuh1_009227</name>
</gene>
<feature type="transmembrane region" description="Helical" evidence="4">
    <location>
        <begin position="9"/>
        <end position="28"/>
    </location>
</feature>
<accession>A0A7J7TVX8</accession>
<evidence type="ECO:0000256" key="3">
    <source>
        <dbReference type="ARBA" id="ARBA00023136"/>
    </source>
</evidence>
<evidence type="ECO:0000313" key="6">
    <source>
        <dbReference type="EMBL" id="KAF6304765.1"/>
    </source>
</evidence>
<dbReference type="GO" id="GO:0016020">
    <property type="term" value="C:membrane"/>
    <property type="evidence" value="ECO:0007669"/>
    <property type="project" value="UniProtKB-SubCell"/>
</dbReference>
<organism evidence="6 7">
    <name type="scientific">Pipistrellus kuhlii</name>
    <name type="common">Kuhl's pipistrelle</name>
    <dbReference type="NCBI Taxonomy" id="59472"/>
    <lineage>
        <taxon>Eukaryota</taxon>
        <taxon>Metazoa</taxon>
        <taxon>Chordata</taxon>
        <taxon>Craniata</taxon>
        <taxon>Vertebrata</taxon>
        <taxon>Euteleostomi</taxon>
        <taxon>Mammalia</taxon>
        <taxon>Eutheria</taxon>
        <taxon>Laurasiatheria</taxon>
        <taxon>Chiroptera</taxon>
        <taxon>Yangochiroptera</taxon>
        <taxon>Vespertilionidae</taxon>
        <taxon>Pipistrellus</taxon>
    </lineage>
</organism>
<keyword evidence="3 4" id="KW-0472">Membrane</keyword>
<dbReference type="Pfam" id="PF25452">
    <property type="entry name" value="TM225"/>
    <property type="match status" value="1"/>
</dbReference>
<dbReference type="InterPro" id="IPR033542">
    <property type="entry name" value="TM225"/>
</dbReference>